<reference evidence="1" key="1">
    <citation type="submission" date="2022-09" db="EMBL/GenBank/DDBJ databases">
        <title>Intensive care unit water sources are persistently colonized with multi-drug resistant bacteria and are the site of extensive horizontal gene transfer of antibiotic resistance genes.</title>
        <authorList>
            <person name="Diorio-Toth L."/>
        </authorList>
    </citation>
    <scope>NUCLEOTIDE SEQUENCE</scope>
    <source>
        <strain evidence="1">GD03843</strain>
    </source>
</reference>
<evidence type="ECO:0000313" key="1">
    <source>
        <dbReference type="EMBL" id="MDH0738671.1"/>
    </source>
</evidence>
<gene>
    <name evidence="1" type="ORF">N5D93_22830</name>
</gene>
<dbReference type="EMBL" id="JAOCDZ010000018">
    <property type="protein sequence ID" value="MDH0738671.1"/>
    <property type="molecule type" value="Genomic_DNA"/>
</dbReference>
<comment type="caution">
    <text evidence="1">The sequence shown here is derived from an EMBL/GenBank/DDBJ whole genome shotgun (WGS) entry which is preliminary data.</text>
</comment>
<protein>
    <submittedName>
        <fullName evidence="1">Uncharacterized protein</fullName>
    </submittedName>
</protein>
<accession>A0AA42S6I0</accession>
<organism evidence="1 2">
    <name type="scientific">Achromobacter spanius</name>
    <dbReference type="NCBI Taxonomy" id="217203"/>
    <lineage>
        <taxon>Bacteria</taxon>
        <taxon>Pseudomonadati</taxon>
        <taxon>Pseudomonadota</taxon>
        <taxon>Betaproteobacteria</taxon>
        <taxon>Burkholderiales</taxon>
        <taxon>Alcaligenaceae</taxon>
        <taxon>Achromobacter</taxon>
    </lineage>
</organism>
<dbReference type="AlphaFoldDB" id="A0AA42S6I0"/>
<proteinExistence type="predicted"/>
<sequence>MDRNAEVQKMASQFGLDANALHHLVAFLRASHARHRESGEIPDAMSAAEQEAYIRAGVVAWRDHTSALLEELRDGQSDRAKAFRAELVVGVYDSIRSNIRNPQG</sequence>
<evidence type="ECO:0000313" key="2">
    <source>
        <dbReference type="Proteomes" id="UP001161094"/>
    </source>
</evidence>
<dbReference type="RefSeq" id="WP_092578880.1">
    <property type="nucleotide sequence ID" value="NZ_JAOCDZ010000018.1"/>
</dbReference>
<name>A0AA42S6I0_9BURK</name>
<dbReference type="Proteomes" id="UP001161094">
    <property type="component" value="Unassembled WGS sequence"/>
</dbReference>